<organism evidence="2 3">
    <name type="scientific">Paenibacillus rhizophilus</name>
    <dbReference type="NCBI Taxonomy" id="1850366"/>
    <lineage>
        <taxon>Bacteria</taxon>
        <taxon>Bacillati</taxon>
        <taxon>Bacillota</taxon>
        <taxon>Bacilli</taxon>
        <taxon>Bacillales</taxon>
        <taxon>Paenibacillaceae</taxon>
        <taxon>Paenibacillus</taxon>
    </lineage>
</organism>
<protein>
    <submittedName>
        <fullName evidence="2">(2Fe-2S) ferredoxin domain-containing protein</fullName>
    </submittedName>
</protein>
<dbReference type="Gene3D" id="3.40.30.10">
    <property type="entry name" value="Glutaredoxin"/>
    <property type="match status" value="1"/>
</dbReference>
<evidence type="ECO:0000256" key="1">
    <source>
        <dbReference type="SAM" id="MobiDB-lite"/>
    </source>
</evidence>
<evidence type="ECO:0000313" key="3">
    <source>
        <dbReference type="Proteomes" id="UP000282529"/>
    </source>
</evidence>
<proteinExistence type="predicted"/>
<reference evidence="2 3" key="1">
    <citation type="submission" date="2018-11" db="EMBL/GenBank/DDBJ databases">
        <title>Genome sequence of strain 7197.</title>
        <authorList>
            <person name="Gao J."/>
            <person name="Sun J."/>
        </authorList>
    </citation>
    <scope>NUCLEOTIDE SEQUENCE [LARGE SCALE GENOMIC DNA]</scope>
    <source>
        <strain evidence="2 3">7197</strain>
    </source>
</reference>
<keyword evidence="3" id="KW-1185">Reference proteome</keyword>
<dbReference type="Proteomes" id="UP000282529">
    <property type="component" value="Unassembled WGS sequence"/>
</dbReference>
<dbReference type="InterPro" id="IPR036249">
    <property type="entry name" value="Thioredoxin-like_sf"/>
</dbReference>
<comment type="caution">
    <text evidence="2">The sequence shown here is derived from an EMBL/GenBank/DDBJ whole genome shotgun (WGS) entry which is preliminary data.</text>
</comment>
<dbReference type="SUPFAM" id="SSF52833">
    <property type="entry name" value="Thioredoxin-like"/>
    <property type="match status" value="1"/>
</dbReference>
<sequence>MTTWNLEGTKCHLLVCGGSSCKKRRGEDILETIEEEIEKQGAEALIHPTQTRCMGRCGDAPVVIAYPEGVWYGEMSPKLGKTLVRKTLLGEPLEENRMYTYGEEGMKASTERGTKGKRKGKKAAKV</sequence>
<name>A0A3N9PBA5_9BACL</name>
<dbReference type="RefSeq" id="WP_124693523.1">
    <property type="nucleotide sequence ID" value="NZ_JBHUFE010000016.1"/>
</dbReference>
<dbReference type="EMBL" id="RQPI01000001">
    <property type="protein sequence ID" value="RQW12865.1"/>
    <property type="molecule type" value="Genomic_DNA"/>
</dbReference>
<feature type="compositionally biased region" description="Basic and acidic residues" evidence="1">
    <location>
        <begin position="104"/>
        <end position="114"/>
    </location>
</feature>
<feature type="compositionally biased region" description="Basic residues" evidence="1">
    <location>
        <begin position="115"/>
        <end position="126"/>
    </location>
</feature>
<dbReference type="AlphaFoldDB" id="A0A3N9PBA5"/>
<gene>
    <name evidence="2" type="ORF">EH198_00055</name>
</gene>
<evidence type="ECO:0000313" key="2">
    <source>
        <dbReference type="EMBL" id="RQW12865.1"/>
    </source>
</evidence>
<dbReference type="OrthoDB" id="9761899at2"/>
<accession>A0A3N9PBA5</accession>
<dbReference type="CDD" id="cd02980">
    <property type="entry name" value="TRX_Fd_family"/>
    <property type="match status" value="1"/>
</dbReference>
<dbReference type="Pfam" id="PF01257">
    <property type="entry name" value="2Fe-2S_thioredx"/>
    <property type="match status" value="1"/>
</dbReference>
<feature type="region of interest" description="Disordered" evidence="1">
    <location>
        <begin position="100"/>
        <end position="126"/>
    </location>
</feature>